<feature type="transmembrane region" description="Helical" evidence="7">
    <location>
        <begin position="12"/>
        <end position="31"/>
    </location>
</feature>
<proteinExistence type="inferred from homology"/>
<dbReference type="InterPro" id="IPR017475">
    <property type="entry name" value="EPS_sugar_tfrase"/>
</dbReference>
<reference evidence="10" key="1">
    <citation type="journal article" date="2020" name="Appl. Environ. Microbiol.">
        <title>Diazotrophic Anaeromyxobacter Isolates from Soils.</title>
        <authorList>
            <person name="Masuda Y."/>
            <person name="Yamanaka H."/>
            <person name="Xu Z.X."/>
            <person name="Shiratori Y."/>
            <person name="Aono T."/>
            <person name="Amachi S."/>
            <person name="Senoo K."/>
            <person name="Itoh H."/>
        </authorList>
    </citation>
    <scope>NUCLEOTIDE SEQUENCE [LARGE SCALE GENOMIC DNA]</scope>
    <source>
        <strain evidence="10">R267</strain>
    </source>
</reference>
<dbReference type="NCBIfam" id="TIGR03025">
    <property type="entry name" value="EPS_sugtrans"/>
    <property type="match status" value="1"/>
</dbReference>
<comment type="subcellular location">
    <subcellularLocation>
        <location evidence="1">Membrane</location>
        <topology evidence="1">Multi-pass membrane protein</topology>
    </subcellularLocation>
</comment>
<feature type="domain" description="Bacterial sugar transferase" evidence="8">
    <location>
        <begin position="277"/>
        <end position="464"/>
    </location>
</feature>
<dbReference type="GO" id="GO:0016020">
    <property type="term" value="C:membrane"/>
    <property type="evidence" value="ECO:0007669"/>
    <property type="project" value="UniProtKB-SubCell"/>
</dbReference>
<dbReference type="Gene3D" id="3.40.50.720">
    <property type="entry name" value="NAD(P)-binding Rossmann-like Domain"/>
    <property type="match status" value="1"/>
</dbReference>
<dbReference type="PANTHER" id="PTHR30576">
    <property type="entry name" value="COLANIC BIOSYNTHESIS UDP-GLUCOSE LIPID CARRIER TRANSFERASE"/>
    <property type="match status" value="1"/>
</dbReference>
<organism evidence="9 10">
    <name type="scientific">Anaeromyxobacter diazotrophicus</name>
    <dbReference type="NCBI Taxonomy" id="2590199"/>
    <lineage>
        <taxon>Bacteria</taxon>
        <taxon>Pseudomonadati</taxon>
        <taxon>Myxococcota</taxon>
        <taxon>Myxococcia</taxon>
        <taxon>Myxococcales</taxon>
        <taxon>Cystobacterineae</taxon>
        <taxon>Anaeromyxobacteraceae</taxon>
        <taxon>Anaeromyxobacter</taxon>
    </lineage>
</organism>
<keyword evidence="10" id="KW-1185">Reference proteome</keyword>
<feature type="transmembrane region" description="Helical" evidence="7">
    <location>
        <begin position="83"/>
        <end position="102"/>
    </location>
</feature>
<evidence type="ECO:0000256" key="1">
    <source>
        <dbReference type="ARBA" id="ARBA00004141"/>
    </source>
</evidence>
<protein>
    <submittedName>
        <fullName evidence="9">UDP-phosphate galactose phosphotransferase</fullName>
    </submittedName>
</protein>
<dbReference type="Pfam" id="PF02397">
    <property type="entry name" value="Bac_transf"/>
    <property type="match status" value="1"/>
</dbReference>
<dbReference type="EMBL" id="BJTG01000002">
    <property type="protein sequence ID" value="GEJ56382.1"/>
    <property type="molecule type" value="Genomic_DNA"/>
</dbReference>
<evidence type="ECO:0000256" key="4">
    <source>
        <dbReference type="ARBA" id="ARBA00022692"/>
    </source>
</evidence>
<evidence type="ECO:0000256" key="3">
    <source>
        <dbReference type="ARBA" id="ARBA00022679"/>
    </source>
</evidence>
<dbReference type="Proteomes" id="UP000503640">
    <property type="component" value="Unassembled WGS sequence"/>
</dbReference>
<dbReference type="RefSeq" id="WP_176063803.1">
    <property type="nucleotide sequence ID" value="NZ_BJTG01000002.1"/>
</dbReference>
<dbReference type="AlphaFoldDB" id="A0A7I9VIZ1"/>
<evidence type="ECO:0000256" key="7">
    <source>
        <dbReference type="SAM" id="Phobius"/>
    </source>
</evidence>
<feature type="transmembrane region" description="Helical" evidence="7">
    <location>
        <begin position="114"/>
        <end position="132"/>
    </location>
</feature>
<evidence type="ECO:0000256" key="5">
    <source>
        <dbReference type="ARBA" id="ARBA00022989"/>
    </source>
</evidence>
<keyword evidence="5 7" id="KW-1133">Transmembrane helix</keyword>
<sequence>MLKERARLVSGGLRAVDMAMLGVAFPIAYGLRDEYLTGQGHLYPIASYWPLFAATLLVWQLSSRVSGLYGRYRTFSILTELRRLLRAFVVLALIVAAAQFVWKRPERELSRLFFGLYYGVSFALLAGNRITLRLVARAARRRGFNTRTFAVVGTSDMAKGIIQTIAGHPEWGYVFAGYVLEDGEPAPGGARVLGRLDELGQVLEREVLDEVVIGARSARLDRIEEAVRLCEEQGVGVKVLLDFFPNSTSRIAVEELEGLPVLSFATAPTEVAPLAAKRVFDLAVSLTALVLLAPLFLGIALAVKLDSPGPVFFRQRRVGLNGREFWMWKFRSMCVGAEAMLPALAALNETGGPTFKATGDPRVTRVGRWLRRTSLDEFPQFWNVVKGEMSVVGPRPPIPSEVKEYQRWQRRRLSVRPGLTCTWQVSGRSEVDFDRWMELDLHYIDHWSLWHDLSIVLRTIPAVLFGRGAR</sequence>
<evidence type="ECO:0000313" key="10">
    <source>
        <dbReference type="Proteomes" id="UP000503640"/>
    </source>
</evidence>
<keyword evidence="3 9" id="KW-0808">Transferase</keyword>
<gene>
    <name evidence="9" type="ORF">AMYX_11230</name>
</gene>
<evidence type="ECO:0000313" key="9">
    <source>
        <dbReference type="EMBL" id="GEJ56382.1"/>
    </source>
</evidence>
<dbReference type="Pfam" id="PF13727">
    <property type="entry name" value="CoA_binding_3"/>
    <property type="match status" value="1"/>
</dbReference>
<keyword evidence="4 7" id="KW-0812">Transmembrane</keyword>
<keyword evidence="6 7" id="KW-0472">Membrane</keyword>
<dbReference type="GO" id="GO:0016780">
    <property type="term" value="F:phosphotransferase activity, for other substituted phosphate groups"/>
    <property type="evidence" value="ECO:0007669"/>
    <property type="project" value="TreeGrafter"/>
</dbReference>
<comment type="caution">
    <text evidence="9">The sequence shown here is derived from an EMBL/GenBank/DDBJ whole genome shotgun (WGS) entry which is preliminary data.</text>
</comment>
<dbReference type="PANTHER" id="PTHR30576:SF10">
    <property type="entry name" value="SLL5057 PROTEIN"/>
    <property type="match status" value="1"/>
</dbReference>
<evidence type="ECO:0000259" key="8">
    <source>
        <dbReference type="Pfam" id="PF02397"/>
    </source>
</evidence>
<feature type="transmembrane region" description="Helical" evidence="7">
    <location>
        <begin position="43"/>
        <end position="62"/>
    </location>
</feature>
<dbReference type="InterPro" id="IPR003362">
    <property type="entry name" value="Bact_transf"/>
</dbReference>
<name>A0A7I9VIZ1_9BACT</name>
<evidence type="ECO:0000256" key="2">
    <source>
        <dbReference type="ARBA" id="ARBA00006464"/>
    </source>
</evidence>
<evidence type="ECO:0000256" key="6">
    <source>
        <dbReference type="ARBA" id="ARBA00023136"/>
    </source>
</evidence>
<accession>A0A7I9VIZ1</accession>
<feature type="transmembrane region" description="Helical" evidence="7">
    <location>
        <begin position="282"/>
        <end position="303"/>
    </location>
</feature>
<comment type="similarity">
    <text evidence="2">Belongs to the bacterial sugar transferase family.</text>
</comment>